<keyword evidence="8" id="KW-1185">Reference proteome</keyword>
<comment type="function">
    <text evidence="5">Acts as a sulfur carrier required for 2-thiolation of mcm(5)S(2)U at tRNA wobble positions of cytosolic tRNA(Lys), tRNA(Glu) and tRNA(Gln). Serves as sulfur donor in tRNA 2-thiolation reaction by being thiocarboxylated (-COSH) at its C-terminus by MOCS3. The sulfur is then transferred to tRNA to form 2-thiolation of mcm(5)S(2)U. Also acts as a ubiquitin-like protein (UBL) that is covalently conjugated via an isopeptide bond to lysine residues of target proteins. The thiocarboxylated form serves as substrate for conjugation and oxidative stress specifically induces the formation of UBL-protein conjugates.</text>
</comment>
<sequence>MQLTLEFGGGLELLCDSKKFHHVNVEFEPKNGQDKLTMRELLSWVQPNLIKERPEMFIKGDTMRPGVLVVVNDYDWELSEQLNTTQHPHQSPSPFRFLSSPVTALSAPKHYLPHNTILSPIQLPLLPPIHSFVSTLHLLVCNPPTFKPIFIKCAATTPFIVVPLNIGKNDDVVDYIVTSSWSDEAFKEAQRYCKPNVIWRVVTGNGNEGMEASSSGATRRAIENVIVLSCESTTKGGFCDVYVVGTVHISKESSQQAEAFVKYLKPERNLWRGRVMCL</sequence>
<dbReference type="GO" id="GO:0032447">
    <property type="term" value="P:protein urmylation"/>
    <property type="evidence" value="ECO:0007669"/>
    <property type="project" value="UniProtKB-UniRule"/>
</dbReference>
<evidence type="ECO:0000313" key="8">
    <source>
        <dbReference type="Proteomes" id="UP001157006"/>
    </source>
</evidence>
<comment type="similarity">
    <text evidence="5 6">Belongs to the URM1 family.</text>
</comment>
<keyword evidence="3 5" id="KW-0819">tRNA processing</keyword>
<evidence type="ECO:0000256" key="3">
    <source>
        <dbReference type="ARBA" id="ARBA00022694"/>
    </source>
</evidence>
<comment type="subcellular location">
    <subcellularLocation>
        <location evidence="5 6">Cytoplasm</location>
    </subcellularLocation>
</comment>
<dbReference type="Pfam" id="PF09138">
    <property type="entry name" value="Urm1"/>
    <property type="match status" value="1"/>
</dbReference>
<keyword evidence="1 5" id="KW-0963">Cytoplasm</keyword>
<dbReference type="GO" id="GO:0005829">
    <property type="term" value="C:cytosol"/>
    <property type="evidence" value="ECO:0007669"/>
    <property type="project" value="UniProtKB-UniRule"/>
</dbReference>
<dbReference type="CDD" id="cd01764">
    <property type="entry name" value="Ubl_Urm1"/>
    <property type="match status" value="1"/>
</dbReference>
<dbReference type="InterPro" id="IPR015421">
    <property type="entry name" value="PyrdxlP-dep_Trfase_major"/>
</dbReference>
<evidence type="ECO:0000256" key="1">
    <source>
        <dbReference type="ARBA" id="ARBA00022490"/>
    </source>
</evidence>
<evidence type="ECO:0000256" key="5">
    <source>
        <dbReference type="HAMAP-Rule" id="MF_03048"/>
    </source>
</evidence>
<dbReference type="Proteomes" id="UP001157006">
    <property type="component" value="Chromosome 1S"/>
</dbReference>
<dbReference type="SUPFAM" id="SSF54285">
    <property type="entry name" value="MoaD/ThiS"/>
    <property type="match status" value="1"/>
</dbReference>
<comment type="caution">
    <text evidence="5">Lacks conserved residue(s) required for the propagation of feature annotation.</text>
</comment>
<comment type="pathway">
    <text evidence="5 6">tRNA modification; 5-methoxycarbonylmethyl-2-thiouridine-tRNA biosynthesis.</text>
</comment>
<dbReference type="HAMAP" id="MF_03048">
    <property type="entry name" value="Urm1"/>
    <property type="match status" value="1"/>
</dbReference>
<gene>
    <name evidence="7" type="ORF">VFH_I042720</name>
</gene>
<keyword evidence="4 5" id="KW-0833">Ubl conjugation pathway</keyword>
<reference evidence="7 8" key="1">
    <citation type="submission" date="2023-01" db="EMBL/GenBank/DDBJ databases">
        <authorList>
            <person name="Kreplak J."/>
        </authorList>
    </citation>
    <scope>NUCLEOTIDE SEQUENCE [LARGE SCALE GENOMIC DNA]</scope>
</reference>
<comment type="PTM">
    <text evidence="5">C-terminal thiocarboxylation occurs in 2 steps, it is first acyl-adenylated (-COAMP) via the hesA/moeB/thiF part of the MOCS3/UBA4 homolog, then thiocarboxylated (-COSH) via the rhodanese domain of the MOCS3/UBA4 homolog.</text>
</comment>
<protein>
    <recommendedName>
        <fullName evidence="5">Ubiquitin-related modifier 1 homolog</fullName>
    </recommendedName>
</protein>
<organism evidence="7 8">
    <name type="scientific">Vicia faba</name>
    <name type="common">Broad bean</name>
    <name type="synonym">Faba vulgaris</name>
    <dbReference type="NCBI Taxonomy" id="3906"/>
    <lineage>
        <taxon>Eukaryota</taxon>
        <taxon>Viridiplantae</taxon>
        <taxon>Streptophyta</taxon>
        <taxon>Embryophyta</taxon>
        <taxon>Tracheophyta</taxon>
        <taxon>Spermatophyta</taxon>
        <taxon>Magnoliopsida</taxon>
        <taxon>eudicotyledons</taxon>
        <taxon>Gunneridae</taxon>
        <taxon>Pentapetalae</taxon>
        <taxon>rosids</taxon>
        <taxon>fabids</taxon>
        <taxon>Fabales</taxon>
        <taxon>Fabaceae</taxon>
        <taxon>Papilionoideae</taxon>
        <taxon>50 kb inversion clade</taxon>
        <taxon>NPAAA clade</taxon>
        <taxon>Hologalegina</taxon>
        <taxon>IRL clade</taxon>
        <taxon>Fabeae</taxon>
        <taxon>Vicia</taxon>
    </lineage>
</organism>
<dbReference type="InterPro" id="IPR016155">
    <property type="entry name" value="Mopterin_synth/thiamin_S_b"/>
</dbReference>
<accession>A0AAV0Z1W3</accession>
<dbReference type="EMBL" id="OX451735">
    <property type="protein sequence ID" value="CAI8592495.1"/>
    <property type="molecule type" value="Genomic_DNA"/>
</dbReference>
<dbReference type="InterPro" id="IPR012675">
    <property type="entry name" value="Beta-grasp_dom_sf"/>
</dbReference>
<dbReference type="Gene3D" id="3.10.20.30">
    <property type="match status" value="1"/>
</dbReference>
<evidence type="ECO:0000256" key="2">
    <source>
        <dbReference type="ARBA" id="ARBA00022499"/>
    </source>
</evidence>
<dbReference type="GO" id="GO:0002098">
    <property type="term" value="P:tRNA wobble uridine modification"/>
    <property type="evidence" value="ECO:0007669"/>
    <property type="project" value="UniProtKB-UniRule"/>
</dbReference>
<evidence type="ECO:0000256" key="6">
    <source>
        <dbReference type="RuleBase" id="RU361182"/>
    </source>
</evidence>
<name>A0AAV0Z1W3_VICFA</name>
<dbReference type="InterPro" id="IPR015221">
    <property type="entry name" value="Urm1"/>
</dbReference>
<dbReference type="PANTHER" id="PTHR14986">
    <property type="entry name" value="RURM1 PROTEIN"/>
    <property type="match status" value="1"/>
</dbReference>
<keyword evidence="2 5" id="KW-1017">Isopeptide bond</keyword>
<proteinExistence type="inferred from homology"/>
<evidence type="ECO:0000256" key="4">
    <source>
        <dbReference type="ARBA" id="ARBA00022786"/>
    </source>
</evidence>
<dbReference type="AlphaFoldDB" id="A0AAV0Z1W3"/>
<dbReference type="GO" id="GO:0034227">
    <property type="term" value="P:tRNA thio-modification"/>
    <property type="evidence" value="ECO:0007669"/>
    <property type="project" value="UniProtKB-UniRule"/>
</dbReference>
<dbReference type="Gene3D" id="3.40.640.10">
    <property type="entry name" value="Type I PLP-dependent aspartate aminotransferase-like (Major domain)"/>
    <property type="match status" value="1"/>
</dbReference>
<evidence type="ECO:0000313" key="7">
    <source>
        <dbReference type="EMBL" id="CAI8592495.1"/>
    </source>
</evidence>